<dbReference type="Proteomes" id="UP000783588">
    <property type="component" value="Unassembled WGS sequence"/>
</dbReference>
<keyword evidence="1" id="KW-0812">Transmembrane</keyword>
<feature type="transmembrane region" description="Helical" evidence="1">
    <location>
        <begin position="246"/>
        <end position="266"/>
    </location>
</feature>
<feature type="transmembrane region" description="Helical" evidence="1">
    <location>
        <begin position="397"/>
        <end position="424"/>
    </location>
</feature>
<organism evidence="2 3">
    <name type="scientific">Butyricicoccus intestinisimiae</name>
    <dbReference type="NCBI Taxonomy" id="2841509"/>
    <lineage>
        <taxon>Bacteria</taxon>
        <taxon>Bacillati</taxon>
        <taxon>Bacillota</taxon>
        <taxon>Clostridia</taxon>
        <taxon>Eubacteriales</taxon>
        <taxon>Butyricicoccaceae</taxon>
        <taxon>Butyricicoccus</taxon>
    </lineage>
</organism>
<feature type="transmembrane region" description="Helical" evidence="1">
    <location>
        <begin position="198"/>
        <end position="214"/>
    </location>
</feature>
<accession>A0ABS6ET10</accession>
<keyword evidence="2" id="KW-0436">Ligase</keyword>
<evidence type="ECO:0000256" key="1">
    <source>
        <dbReference type="SAM" id="Phobius"/>
    </source>
</evidence>
<feature type="transmembrane region" description="Helical" evidence="1">
    <location>
        <begin position="134"/>
        <end position="155"/>
    </location>
</feature>
<name>A0ABS6ET10_9FIRM</name>
<feature type="transmembrane region" description="Helical" evidence="1">
    <location>
        <begin position="49"/>
        <end position="65"/>
    </location>
</feature>
<feature type="transmembrane region" description="Helical" evidence="1">
    <location>
        <begin position="167"/>
        <end position="191"/>
    </location>
</feature>
<keyword evidence="3" id="KW-1185">Reference proteome</keyword>
<sequence length="502" mass="56477">MIALLERWRELLKNHLAAILVLLFAVQPLMDICSFWLDKLGMSTAPTLLLRMLVFALTALIGFCLSDKKRYYWGLAAICAVFFVCHAVSCMRAGYISPFADLTNYIRVIQIPIFALCLITFLRADTQSYHWVSVGFAVSFAIISAVVLLSVVTGTNPYTYVDDQMGILGWFSTTNSQASIVSMMTPILICMAYKSKRTWLFAATTVLACAQLYFLGTRLAYMAIFVSIFGTILVAALCGEVKKLRCGMLLLVAVVCVLGVKQSPMYQHQQTYSQFMEEKQTVLNSMSADRGTTVTKEEVQNAEEGNAKLELLHTMNQIYCYYRSDLVQRFGVERVMEKCGFSNDVSQMTAARKTKIIFCELLMDEMPETSRLFGIERDAMTYKGESYDVENDFHGIYFLYGAVGLGLFIIFLAYFAVLIVIALFRNVQKYFTMEAGAYGMAFLLALANAYNTAGILRRPNASFYLSVILAVIFYLTRIKQYPETQPKGIFALFGKKKTIKNG</sequence>
<protein>
    <submittedName>
        <fullName evidence="2">O-antigen ligase family protein</fullName>
    </submittedName>
</protein>
<feature type="transmembrane region" description="Helical" evidence="1">
    <location>
        <begin position="72"/>
        <end position="96"/>
    </location>
</feature>
<keyword evidence="1" id="KW-0472">Membrane</keyword>
<reference evidence="2 3" key="1">
    <citation type="submission" date="2021-06" db="EMBL/GenBank/DDBJ databases">
        <authorList>
            <person name="Sun Q."/>
            <person name="Li D."/>
        </authorList>
    </citation>
    <scope>NUCLEOTIDE SEQUENCE [LARGE SCALE GENOMIC DNA]</scope>
    <source>
        <strain evidence="2 3">MSJd-7</strain>
    </source>
</reference>
<feature type="transmembrane region" description="Helical" evidence="1">
    <location>
        <begin position="16"/>
        <end position="37"/>
    </location>
</feature>
<feature type="transmembrane region" description="Helical" evidence="1">
    <location>
        <begin position="102"/>
        <end position="122"/>
    </location>
</feature>
<gene>
    <name evidence="2" type="ORF">KQI75_09415</name>
</gene>
<feature type="transmembrane region" description="Helical" evidence="1">
    <location>
        <begin position="220"/>
        <end position="239"/>
    </location>
</feature>
<feature type="transmembrane region" description="Helical" evidence="1">
    <location>
        <begin position="436"/>
        <end position="455"/>
    </location>
</feature>
<feature type="transmembrane region" description="Helical" evidence="1">
    <location>
        <begin position="461"/>
        <end position="478"/>
    </location>
</feature>
<proteinExistence type="predicted"/>
<dbReference type="Pfam" id="PF13425">
    <property type="entry name" value="O-antigen_lig"/>
    <property type="match status" value="1"/>
</dbReference>
<dbReference type="GO" id="GO:0016874">
    <property type="term" value="F:ligase activity"/>
    <property type="evidence" value="ECO:0007669"/>
    <property type="project" value="UniProtKB-KW"/>
</dbReference>
<evidence type="ECO:0000313" key="2">
    <source>
        <dbReference type="EMBL" id="MBU5490829.1"/>
    </source>
</evidence>
<evidence type="ECO:0000313" key="3">
    <source>
        <dbReference type="Proteomes" id="UP000783588"/>
    </source>
</evidence>
<dbReference type="EMBL" id="JAHLQI010000004">
    <property type="protein sequence ID" value="MBU5490829.1"/>
    <property type="molecule type" value="Genomic_DNA"/>
</dbReference>
<keyword evidence="1" id="KW-1133">Transmembrane helix</keyword>
<comment type="caution">
    <text evidence="2">The sequence shown here is derived from an EMBL/GenBank/DDBJ whole genome shotgun (WGS) entry which is preliminary data.</text>
</comment>
<dbReference type="RefSeq" id="WP_216470521.1">
    <property type="nucleotide sequence ID" value="NZ_JAHLQI010000004.1"/>
</dbReference>
<dbReference type="InterPro" id="IPR049504">
    <property type="entry name" value="O-antigen_lig"/>
</dbReference>